<protein>
    <submittedName>
        <fullName evidence="1">Uncharacterized protein</fullName>
    </submittedName>
</protein>
<reference evidence="1 2" key="1">
    <citation type="submission" date="2014-12" db="EMBL/GenBank/DDBJ databases">
        <title>Genome sequence of Methanobrevibacter arboriphilicus DH1, DSM1125.</title>
        <authorList>
            <person name="Poehlein A."/>
            <person name="Thauer R.K."/>
            <person name="Seedorf H."/>
            <person name="Daniel R."/>
        </authorList>
    </citation>
    <scope>NUCLEOTIDE SEQUENCE [LARGE SCALE GENOMIC DNA]</scope>
    <source>
        <strain evidence="1 2">DH1</strain>
    </source>
</reference>
<evidence type="ECO:0000313" key="1">
    <source>
        <dbReference type="EMBL" id="OQD58722.1"/>
    </source>
</evidence>
<sequence length="89" mass="10364">MNKKEIIKICKENGFEKIEDDVSIGEVYHIPYETGIVINKMNIASNYIDISKRIWFYFKRGESAPYCTGHINLNEIETFDIEVDSENPT</sequence>
<dbReference type="Proteomes" id="UP000191661">
    <property type="component" value="Unassembled WGS sequence"/>
</dbReference>
<dbReference type="AlphaFoldDB" id="A0A1V6N2A5"/>
<keyword evidence="2" id="KW-1185">Reference proteome</keyword>
<dbReference type="RefSeq" id="WP_080460421.1">
    <property type="nucleotide sequence ID" value="NZ_JXMW01000010.1"/>
</dbReference>
<accession>A0A1V6N2A5</accession>
<organism evidence="1 2">
    <name type="scientific">Methanobrevibacter arboriphilus JCM 13429 = DSM 1125</name>
    <dbReference type="NCBI Taxonomy" id="1300164"/>
    <lineage>
        <taxon>Archaea</taxon>
        <taxon>Methanobacteriati</taxon>
        <taxon>Methanobacteriota</taxon>
        <taxon>Methanomada group</taxon>
        <taxon>Methanobacteria</taxon>
        <taxon>Methanobacteriales</taxon>
        <taxon>Methanobacteriaceae</taxon>
        <taxon>Methanobrevibacter</taxon>
    </lineage>
</organism>
<gene>
    <name evidence="1" type="ORF">MBBAR_10c00630</name>
</gene>
<name>A0A1V6N2A5_METAZ</name>
<comment type="caution">
    <text evidence="1">The sequence shown here is derived from an EMBL/GenBank/DDBJ whole genome shotgun (WGS) entry which is preliminary data.</text>
</comment>
<dbReference type="EMBL" id="JXMW01000010">
    <property type="protein sequence ID" value="OQD58722.1"/>
    <property type="molecule type" value="Genomic_DNA"/>
</dbReference>
<evidence type="ECO:0000313" key="2">
    <source>
        <dbReference type="Proteomes" id="UP000191661"/>
    </source>
</evidence>
<proteinExistence type="predicted"/>